<sequence length="55" mass="6243">MSFVQHGMPLFILCMNKRNDISPNRRLLASLGPATNKLWIAVSVAARIFCLRLKE</sequence>
<protein>
    <submittedName>
        <fullName evidence="1">Uncharacterized protein</fullName>
    </submittedName>
</protein>
<gene>
    <name evidence="1" type="ORF">VO64_3626</name>
</gene>
<reference evidence="1 2" key="1">
    <citation type="journal article" date="2015" name="Genome Announc.">
        <title>Complete Genome Sequence of Biocontrol Strain Pseudomonas fluorescens LBUM223.</title>
        <authorList>
            <person name="Roquigny R."/>
            <person name="Arseneault T."/>
            <person name="Gadkar V.J."/>
            <person name="Novinscak A."/>
            <person name="Joly D.L."/>
            <person name="Filion M."/>
        </authorList>
    </citation>
    <scope>NUCLEOTIDE SEQUENCE [LARGE SCALE GENOMIC DNA]</scope>
    <source>
        <strain evidence="1 2">LBUM223</strain>
    </source>
</reference>
<dbReference type="EMBL" id="CP011117">
    <property type="protein sequence ID" value="AKA84172.1"/>
    <property type="molecule type" value="Genomic_DNA"/>
</dbReference>
<dbReference type="AlphaFoldDB" id="A0AAU8U0Q3"/>
<evidence type="ECO:0000313" key="2">
    <source>
        <dbReference type="Proteomes" id="UP000033099"/>
    </source>
</evidence>
<name>A0AAU8U0Q3_9PSED</name>
<organism evidence="1 2">
    <name type="scientific">Pseudomonas synxantha</name>
    <dbReference type="NCBI Taxonomy" id="47883"/>
    <lineage>
        <taxon>Bacteria</taxon>
        <taxon>Pseudomonadati</taxon>
        <taxon>Pseudomonadota</taxon>
        <taxon>Gammaproteobacteria</taxon>
        <taxon>Pseudomonadales</taxon>
        <taxon>Pseudomonadaceae</taxon>
        <taxon>Pseudomonas</taxon>
    </lineage>
</organism>
<accession>A0AAU8U0Q3</accession>
<dbReference type="Proteomes" id="UP000033099">
    <property type="component" value="Chromosome"/>
</dbReference>
<proteinExistence type="predicted"/>
<evidence type="ECO:0000313" key="1">
    <source>
        <dbReference type="EMBL" id="AKA84172.1"/>
    </source>
</evidence>
<dbReference type="KEGG" id="pfb:VO64_3626"/>